<dbReference type="Proteomes" id="UP001210231">
    <property type="component" value="Unassembled WGS sequence"/>
</dbReference>
<dbReference type="EMBL" id="JAQGEF010000008">
    <property type="protein sequence ID" value="MDA3614909.1"/>
    <property type="molecule type" value="Genomic_DNA"/>
</dbReference>
<sequence>MKNHLLTIYFTLITLAATTQPANDDCSNAITLSPSATNTCSQVLRGDTREAVSTDLSCVGTNSKTVWYKFTATSDIHEISVKTVFSGGLRYMEANIYKANCATLTKVGSNCESVTFSDNVNLVLKDLTVDETYLVSVGSRFDEYNGQFDICINTPPPVPANDNCSNAISLIVNEANNCDNITKGSTFSATASTGETIPSCTANGANDDVWYKFTATATAHNIRLFDVTGTGTTDLSMALYKGDCGSLTQLICEQYSVSILNRAIEGLTIGSTYYVRIWTTFPLTTNAANFSICLSKAGNDLCSNATELTPSPNTTCSNLVTGNTSFAGTERNGCNNPEFPVWYTFKATAQNHSLKLIPSQTNGLKNAVIHVFNNNCDNLTEITNNCQNINSNDTIHLMMPALTIGNTYRISIAASTGGNSNGGFDICITTPAPPPPGDFCQYAIQLTPSVNDIPNFIRGSNYLATLDDISCVNNSLVADVWYKFTATSSSHEIFVESDMYRPQVQLLKGSCNNFTSLYCSFTSTSRFSRIYYDLFTLGEEYYLRVFNTPLTSGYPNATINQSGNFGIAITKPGTPANDECITAIPLPVCPAGNACNESRLFETSHATPGADISGCGGEKADDDIWFSFVATSGNISIAADVINNTVDMQLLSGTCNNLASIVCQTARNILNCPPLNVGQTYYLRMFSTSTLSLNGSAFRVKVYENEQYRQLESPSGVAYDTSCLSENLVLNGQFEDFTQCPVNYVPSATPGQTLLPNWKIPTTGTADHFRDCGNLNSPVLVPGNICIGHQEPRSGKAYTGIFTYRGPDNNYREYLEGTLSRPMEAGKKYLVSFYTSAAEYNNTIIDQLGIRFNSVATTVNSSMPLNQLPQIVSPKGAYISEKEKWVNIKAIFTADSAYTKLIIGNFNDAAKTNTISATDISGGIAGGSHPGCYINENESTFSYYFIDDVSVSEITGMNDHCFFNTTVPVNWLSFNARLIDQDVHLNWQTTNEYNCSSYQVERSSDGVRFFVIGSLLCYNNSGQNSYSFIDKNPGYGNLYYRIRQTDLNGDFNHSETKYIRITNAGNIRITPNPAQSFINIHAGTPIKKITISSINGNIVKNLVPKQDGRYNIQDLQSGMYIINIQTAGENINYKLLKQ</sequence>
<accession>A0ABT4UJZ8</accession>
<name>A0ABT4UJZ8_9BACT</name>
<dbReference type="Pfam" id="PF18962">
    <property type="entry name" value="Por_Secre_tail"/>
    <property type="match status" value="1"/>
</dbReference>
<evidence type="ECO:0000259" key="1">
    <source>
        <dbReference type="Pfam" id="PF18962"/>
    </source>
</evidence>
<reference evidence="2 3" key="1">
    <citation type="submission" date="2022-12" db="EMBL/GenBank/DDBJ databases">
        <title>Chitinophagaceae gen. sp. nov., a new member of the family Chitinophagaceae, isolated from soil in a chemical factory.</title>
        <authorList>
            <person name="Ke Z."/>
        </authorList>
    </citation>
    <scope>NUCLEOTIDE SEQUENCE [LARGE SCALE GENOMIC DNA]</scope>
    <source>
        <strain evidence="2 3">LY-5</strain>
    </source>
</reference>
<feature type="domain" description="Secretion system C-terminal sorting" evidence="1">
    <location>
        <begin position="1071"/>
        <end position="1134"/>
    </location>
</feature>
<organism evidence="2 3">
    <name type="scientific">Polluticaenibacter yanchengensis</name>
    <dbReference type="NCBI Taxonomy" id="3014562"/>
    <lineage>
        <taxon>Bacteria</taxon>
        <taxon>Pseudomonadati</taxon>
        <taxon>Bacteroidota</taxon>
        <taxon>Chitinophagia</taxon>
        <taxon>Chitinophagales</taxon>
        <taxon>Chitinophagaceae</taxon>
        <taxon>Polluticaenibacter</taxon>
    </lineage>
</organism>
<dbReference type="NCBIfam" id="TIGR04183">
    <property type="entry name" value="Por_Secre_tail"/>
    <property type="match status" value="1"/>
</dbReference>
<protein>
    <submittedName>
        <fullName evidence="2">T9SS type A sorting domain-containing protein</fullName>
    </submittedName>
</protein>
<comment type="caution">
    <text evidence="2">The sequence shown here is derived from an EMBL/GenBank/DDBJ whole genome shotgun (WGS) entry which is preliminary data.</text>
</comment>
<evidence type="ECO:0000313" key="3">
    <source>
        <dbReference type="Proteomes" id="UP001210231"/>
    </source>
</evidence>
<keyword evidence="3" id="KW-1185">Reference proteome</keyword>
<gene>
    <name evidence="2" type="ORF">O3P16_08825</name>
</gene>
<dbReference type="InterPro" id="IPR026444">
    <property type="entry name" value="Secre_tail"/>
</dbReference>
<evidence type="ECO:0000313" key="2">
    <source>
        <dbReference type="EMBL" id="MDA3614909.1"/>
    </source>
</evidence>
<dbReference type="RefSeq" id="WP_407031233.1">
    <property type="nucleotide sequence ID" value="NZ_JAQGEF010000008.1"/>
</dbReference>
<proteinExistence type="predicted"/>